<proteinExistence type="predicted"/>
<feature type="domain" description="FAD-dependent oxidoreductase 2 FAD-binding" evidence="5">
    <location>
        <begin position="158"/>
        <end position="418"/>
    </location>
</feature>
<dbReference type="InterPro" id="IPR050315">
    <property type="entry name" value="FAD-oxidoreductase_2"/>
</dbReference>
<keyword evidence="2" id="KW-0285">Flavoprotein</keyword>
<dbReference type="PRINTS" id="PR00411">
    <property type="entry name" value="PNDRDTASEI"/>
</dbReference>
<name>A0A8E2EM63_9PEZI</name>
<gene>
    <name evidence="6" type="ORF">K432DRAFT_399491</name>
</gene>
<dbReference type="InterPro" id="IPR003953">
    <property type="entry name" value="FAD-dep_OxRdtase_2_FAD-bd"/>
</dbReference>
<evidence type="ECO:0000259" key="5">
    <source>
        <dbReference type="Pfam" id="PF00890"/>
    </source>
</evidence>
<protein>
    <submittedName>
        <fullName evidence="6">Fumarate reductase/succinate dehydrogenase flavo protein</fullName>
    </submittedName>
</protein>
<keyword evidence="7" id="KW-1185">Reference proteome</keyword>
<comment type="cofactor">
    <cofactor evidence="1">
        <name>FAD</name>
        <dbReference type="ChEBI" id="CHEBI:57692"/>
    </cofactor>
</comment>
<evidence type="ECO:0000256" key="4">
    <source>
        <dbReference type="ARBA" id="ARBA00023002"/>
    </source>
</evidence>
<dbReference type="GO" id="GO:0016491">
    <property type="term" value="F:oxidoreductase activity"/>
    <property type="evidence" value="ECO:0007669"/>
    <property type="project" value="UniProtKB-KW"/>
</dbReference>
<dbReference type="SUPFAM" id="SSF51905">
    <property type="entry name" value="FAD/NAD(P)-binding domain"/>
    <property type="match status" value="1"/>
</dbReference>
<dbReference type="OrthoDB" id="7777654at2759"/>
<dbReference type="PRINTS" id="PR00368">
    <property type="entry name" value="FADPNR"/>
</dbReference>
<keyword evidence="4" id="KW-0560">Oxidoreductase</keyword>
<keyword evidence="3" id="KW-0274">FAD</keyword>
<evidence type="ECO:0000313" key="7">
    <source>
        <dbReference type="Proteomes" id="UP000250266"/>
    </source>
</evidence>
<dbReference type="GO" id="GO:0008202">
    <property type="term" value="P:steroid metabolic process"/>
    <property type="evidence" value="ECO:0007669"/>
    <property type="project" value="UniProtKB-ARBA"/>
</dbReference>
<dbReference type="Gene3D" id="3.50.50.60">
    <property type="entry name" value="FAD/NAD(P)-binding domain"/>
    <property type="match status" value="1"/>
</dbReference>
<dbReference type="Pfam" id="PF00890">
    <property type="entry name" value="FAD_binding_2"/>
    <property type="match status" value="2"/>
</dbReference>
<accession>A0A8E2EM63</accession>
<dbReference type="SUPFAM" id="SSF56425">
    <property type="entry name" value="Succinate dehydrogenase/fumarate reductase flavoprotein, catalytic domain"/>
    <property type="match status" value="1"/>
</dbReference>
<dbReference type="EMBL" id="KV744806">
    <property type="protein sequence ID" value="OCK86351.1"/>
    <property type="molecule type" value="Genomic_DNA"/>
</dbReference>
<dbReference type="PANTHER" id="PTHR43400:SF10">
    <property type="entry name" value="3-OXOSTEROID 1-DEHYDROGENASE"/>
    <property type="match status" value="1"/>
</dbReference>
<dbReference type="Gene3D" id="3.90.700.10">
    <property type="entry name" value="Succinate dehydrogenase/fumarate reductase flavoprotein, catalytic domain"/>
    <property type="match status" value="1"/>
</dbReference>
<evidence type="ECO:0000313" key="6">
    <source>
        <dbReference type="EMBL" id="OCK86351.1"/>
    </source>
</evidence>
<organism evidence="6 7">
    <name type="scientific">Lepidopterella palustris CBS 459.81</name>
    <dbReference type="NCBI Taxonomy" id="1314670"/>
    <lineage>
        <taxon>Eukaryota</taxon>
        <taxon>Fungi</taxon>
        <taxon>Dikarya</taxon>
        <taxon>Ascomycota</taxon>
        <taxon>Pezizomycotina</taxon>
        <taxon>Dothideomycetes</taxon>
        <taxon>Pleosporomycetidae</taxon>
        <taxon>Mytilinidiales</taxon>
        <taxon>Argynnaceae</taxon>
        <taxon>Lepidopterella</taxon>
    </lineage>
</organism>
<feature type="domain" description="FAD-dependent oxidoreductase 2 FAD-binding" evidence="5">
    <location>
        <begin position="16"/>
        <end position="91"/>
    </location>
</feature>
<evidence type="ECO:0000256" key="2">
    <source>
        <dbReference type="ARBA" id="ARBA00022630"/>
    </source>
</evidence>
<dbReference type="InterPro" id="IPR027477">
    <property type="entry name" value="Succ_DH/fumarate_Rdtase_cat_sf"/>
</dbReference>
<dbReference type="AlphaFoldDB" id="A0A8E2EM63"/>
<reference evidence="6 7" key="1">
    <citation type="journal article" date="2016" name="Nat. Commun.">
        <title>Ectomycorrhizal ecology is imprinted in the genome of the dominant symbiotic fungus Cenococcum geophilum.</title>
        <authorList>
            <consortium name="DOE Joint Genome Institute"/>
            <person name="Peter M."/>
            <person name="Kohler A."/>
            <person name="Ohm R.A."/>
            <person name="Kuo A."/>
            <person name="Krutzmann J."/>
            <person name="Morin E."/>
            <person name="Arend M."/>
            <person name="Barry K.W."/>
            <person name="Binder M."/>
            <person name="Choi C."/>
            <person name="Clum A."/>
            <person name="Copeland A."/>
            <person name="Grisel N."/>
            <person name="Haridas S."/>
            <person name="Kipfer T."/>
            <person name="LaButti K."/>
            <person name="Lindquist E."/>
            <person name="Lipzen A."/>
            <person name="Maire R."/>
            <person name="Meier B."/>
            <person name="Mihaltcheva S."/>
            <person name="Molinier V."/>
            <person name="Murat C."/>
            <person name="Poggeler S."/>
            <person name="Quandt C.A."/>
            <person name="Sperisen C."/>
            <person name="Tritt A."/>
            <person name="Tisserant E."/>
            <person name="Crous P.W."/>
            <person name="Henrissat B."/>
            <person name="Nehls U."/>
            <person name="Egli S."/>
            <person name="Spatafora J.W."/>
            <person name="Grigoriev I.V."/>
            <person name="Martin F.M."/>
        </authorList>
    </citation>
    <scope>NUCLEOTIDE SEQUENCE [LARGE SCALE GENOMIC DNA]</scope>
    <source>
        <strain evidence="6 7">CBS 459.81</strain>
    </source>
</reference>
<dbReference type="PANTHER" id="PTHR43400">
    <property type="entry name" value="FUMARATE REDUCTASE"/>
    <property type="match status" value="1"/>
</dbReference>
<dbReference type="Proteomes" id="UP000250266">
    <property type="component" value="Unassembled WGS sequence"/>
</dbReference>
<sequence>MSATEQTIEGHEQRRVLVIGAGGAGLAAALEASRAGASVTILEAAKQVGGATVRAGGVIYTVEMHMQNEAGVTDTVDELYAYYMTISHYRLEPQKMGVEFPPKGLYIAGLETRPRGHKASGDTAGLGPAGGAAIVAALLRAECSVLLRAKNGATSGIETEDGEEIKADAVVLAADGFGASSDMLARFYSNASVHGDWHWYIGPSENRGDGLEMGLAAGGMVVNENAGVLMETPNCSSVVDAFTPPWLVFVNNCGHRFVNEMASYCVLGNVIGAQPNGRCWAIFDEYALTVATEDPVFTDPSPTAKIVKADTLKGLATAITIAPDGLVATFESWNEDVKKGYDSTFEKPPTMLLPVSKTPFYAVELGPAIIGMTFAGLRIDDKARVLNSAGRPIAGLYAAGELAGGLIGWIYSGGGVSIGMQLHSVVSRAMVLPV</sequence>
<evidence type="ECO:0000256" key="3">
    <source>
        <dbReference type="ARBA" id="ARBA00022827"/>
    </source>
</evidence>
<evidence type="ECO:0000256" key="1">
    <source>
        <dbReference type="ARBA" id="ARBA00001974"/>
    </source>
</evidence>
<dbReference type="InterPro" id="IPR036188">
    <property type="entry name" value="FAD/NAD-bd_sf"/>
</dbReference>